<gene>
    <name evidence="2" type="ORF">D0469_07025</name>
</gene>
<dbReference type="OrthoDB" id="343736at2"/>
<evidence type="ECO:0000313" key="3">
    <source>
        <dbReference type="Proteomes" id="UP000264541"/>
    </source>
</evidence>
<feature type="compositionally biased region" description="Basic and acidic residues" evidence="1">
    <location>
        <begin position="108"/>
        <end position="129"/>
    </location>
</feature>
<dbReference type="EMBL" id="QVTE01000016">
    <property type="protein sequence ID" value="RFU70346.1"/>
    <property type="molecule type" value="Genomic_DNA"/>
</dbReference>
<dbReference type="Proteomes" id="UP000264541">
    <property type="component" value="Unassembled WGS sequence"/>
</dbReference>
<keyword evidence="3" id="KW-1185">Reference proteome</keyword>
<reference evidence="2 3" key="1">
    <citation type="submission" date="2018-08" db="EMBL/GenBank/DDBJ databases">
        <title>Bacillus chawlae sp. nov., Bacillus glennii sp. nov., and Bacillus saganii sp. nov. Isolated from the Vehicle Assembly Building at Kennedy Space Center where the Viking Spacecraft were Assembled.</title>
        <authorList>
            <person name="Seuylemezian A."/>
            <person name="Vaishampayan P."/>
        </authorList>
    </citation>
    <scope>NUCLEOTIDE SEQUENCE [LARGE SCALE GENOMIC DNA]</scope>
    <source>
        <strain evidence="2 3">V47-23a</strain>
    </source>
</reference>
<name>A0A372LQL7_9BACI</name>
<feature type="compositionally biased region" description="Basic and acidic residues" evidence="1">
    <location>
        <begin position="139"/>
        <end position="149"/>
    </location>
</feature>
<organism evidence="2 3">
    <name type="scientific">Peribacillus saganii</name>
    <dbReference type="NCBI Taxonomy" id="2303992"/>
    <lineage>
        <taxon>Bacteria</taxon>
        <taxon>Bacillati</taxon>
        <taxon>Bacillota</taxon>
        <taxon>Bacilli</taxon>
        <taxon>Bacillales</taxon>
        <taxon>Bacillaceae</taxon>
        <taxon>Peribacillus</taxon>
    </lineage>
</organism>
<accession>A0A372LQL7</accession>
<dbReference type="AlphaFoldDB" id="A0A372LQL7"/>
<protein>
    <submittedName>
        <fullName evidence="2">Uncharacterized protein</fullName>
    </submittedName>
</protein>
<feature type="compositionally biased region" description="Basic and acidic residues" evidence="1">
    <location>
        <begin position="59"/>
        <end position="69"/>
    </location>
</feature>
<proteinExistence type="predicted"/>
<dbReference type="RefSeq" id="WP_117325929.1">
    <property type="nucleotide sequence ID" value="NZ_QVTE01000016.1"/>
</dbReference>
<sequence>MAINRNKYKEIFEKRFGKGSYDAGLKQASDIGTSKVKAEIAKDQYMQALKEAQAAAKKAQKEAEKRAEEEAMYGGQSKKSWEAKNKAQGEITKQQEKAQAQGRGGHLPTRENQMKERKAIEEGRKKTLDPSEMTPYARGEYDKPKESKKSGLGVLKDFLTSKDVDKDGDRDGLLGLMDRFVAPVSKGATEMFIPGNSERMAKNSPKNAVVKATQKDRGLETKVLNTIGAIGATAVPYAKGYKAAETAVNKKSQNLQT</sequence>
<feature type="region of interest" description="Disordered" evidence="1">
    <location>
        <begin position="58"/>
        <end position="149"/>
    </location>
</feature>
<evidence type="ECO:0000313" key="2">
    <source>
        <dbReference type="EMBL" id="RFU70346.1"/>
    </source>
</evidence>
<comment type="caution">
    <text evidence="2">The sequence shown here is derived from an EMBL/GenBank/DDBJ whole genome shotgun (WGS) entry which is preliminary data.</text>
</comment>
<evidence type="ECO:0000256" key="1">
    <source>
        <dbReference type="SAM" id="MobiDB-lite"/>
    </source>
</evidence>